<protein>
    <submittedName>
        <fullName evidence="1">Uncharacterized protein</fullName>
    </submittedName>
</protein>
<accession>A0A1G6YTP1</accession>
<evidence type="ECO:0000313" key="2">
    <source>
        <dbReference type="Proteomes" id="UP000199245"/>
    </source>
</evidence>
<gene>
    <name evidence="1" type="ORF">SAMN05216337_101789</name>
</gene>
<name>A0A1G6YTP1_9BRAD</name>
<dbReference type="AlphaFoldDB" id="A0A1G6YTP1"/>
<dbReference type="EMBL" id="FMZW01000017">
    <property type="protein sequence ID" value="SDD93652.1"/>
    <property type="molecule type" value="Genomic_DNA"/>
</dbReference>
<proteinExistence type="predicted"/>
<evidence type="ECO:0000313" key="1">
    <source>
        <dbReference type="EMBL" id="SDD93652.1"/>
    </source>
</evidence>
<reference evidence="1 2" key="1">
    <citation type="submission" date="2016-10" db="EMBL/GenBank/DDBJ databases">
        <authorList>
            <person name="de Groot N.N."/>
        </authorList>
    </citation>
    <scope>NUCLEOTIDE SEQUENCE [LARGE SCALE GENOMIC DNA]</scope>
    <source>
        <strain evidence="1 2">R5</strain>
    </source>
</reference>
<dbReference type="Proteomes" id="UP000199245">
    <property type="component" value="Unassembled WGS sequence"/>
</dbReference>
<organism evidence="1 2">
    <name type="scientific">Bradyrhizobium brasilense</name>
    <dbReference type="NCBI Taxonomy" id="1419277"/>
    <lineage>
        <taxon>Bacteria</taxon>
        <taxon>Pseudomonadati</taxon>
        <taxon>Pseudomonadota</taxon>
        <taxon>Alphaproteobacteria</taxon>
        <taxon>Hyphomicrobiales</taxon>
        <taxon>Nitrobacteraceae</taxon>
        <taxon>Bradyrhizobium</taxon>
    </lineage>
</organism>
<dbReference type="RefSeq" id="WP_092083975.1">
    <property type="nucleotide sequence ID" value="NZ_FMZW01000017.1"/>
</dbReference>
<sequence>MIARINQQLLTSAVDYARRFKWGFENAAFGSDDWRCGHNLRAELDLDDNDDPMAYDEGPCDCPECDGASHRAWSKKLPLSIRVTLNLAGGAT</sequence>